<dbReference type="InterPro" id="IPR029058">
    <property type="entry name" value="AB_hydrolase_fold"/>
</dbReference>
<dbReference type="Pfam" id="PF12697">
    <property type="entry name" value="Abhydrolase_6"/>
    <property type="match status" value="1"/>
</dbReference>
<dbReference type="GO" id="GO:0080030">
    <property type="term" value="F:methyl indole-3-acetate esterase activity"/>
    <property type="evidence" value="ECO:0000318"/>
    <property type="project" value="GO_Central"/>
</dbReference>
<dbReference type="STRING" id="4155.A0A022RKH7"/>
<keyword evidence="3" id="KW-1185">Reference proteome</keyword>
<evidence type="ECO:0000313" key="2">
    <source>
        <dbReference type="EMBL" id="EYU39395.1"/>
    </source>
</evidence>
<accession>A0A022RKH7</accession>
<organism evidence="2 3">
    <name type="scientific">Erythranthe guttata</name>
    <name type="common">Yellow monkey flower</name>
    <name type="synonym">Mimulus guttatus</name>
    <dbReference type="NCBI Taxonomy" id="4155"/>
    <lineage>
        <taxon>Eukaryota</taxon>
        <taxon>Viridiplantae</taxon>
        <taxon>Streptophyta</taxon>
        <taxon>Embryophyta</taxon>
        <taxon>Tracheophyta</taxon>
        <taxon>Spermatophyta</taxon>
        <taxon>Magnoliopsida</taxon>
        <taxon>eudicotyledons</taxon>
        <taxon>Gunneridae</taxon>
        <taxon>Pentapetalae</taxon>
        <taxon>asterids</taxon>
        <taxon>lamiids</taxon>
        <taxon>Lamiales</taxon>
        <taxon>Phrymaceae</taxon>
        <taxon>Erythranthe</taxon>
    </lineage>
</organism>
<dbReference type="PANTHER" id="PTHR10992:SF1066">
    <property type="entry name" value="METHYL JASMONATE ESTERASE 1"/>
    <property type="match status" value="1"/>
</dbReference>
<proteinExistence type="predicted"/>
<dbReference type="Proteomes" id="UP000030748">
    <property type="component" value="Unassembled WGS sequence"/>
</dbReference>
<protein>
    <recommendedName>
        <fullName evidence="1">AB hydrolase-1 domain-containing protein</fullName>
    </recommendedName>
</protein>
<dbReference type="Gene3D" id="3.40.50.1820">
    <property type="entry name" value="alpha/beta hydrolase"/>
    <property type="match status" value="1"/>
</dbReference>
<name>A0A022RKH7_ERYGU</name>
<feature type="domain" description="AB hydrolase-1" evidence="1">
    <location>
        <begin position="60"/>
        <end position="301"/>
    </location>
</feature>
<dbReference type="GO" id="GO:0009696">
    <property type="term" value="P:salicylic acid metabolic process"/>
    <property type="evidence" value="ECO:0000318"/>
    <property type="project" value="GO_Central"/>
</dbReference>
<reference evidence="2 3" key="1">
    <citation type="journal article" date="2013" name="Proc. Natl. Acad. Sci. U.S.A.">
        <title>Fine-scale variation in meiotic recombination in Mimulus inferred from population shotgun sequencing.</title>
        <authorList>
            <person name="Hellsten U."/>
            <person name="Wright K.M."/>
            <person name="Jenkins J."/>
            <person name="Shu S."/>
            <person name="Yuan Y."/>
            <person name="Wessler S.R."/>
            <person name="Schmutz J."/>
            <person name="Willis J.H."/>
            <person name="Rokhsar D.S."/>
        </authorList>
    </citation>
    <scope>NUCLEOTIDE SEQUENCE [LARGE SCALE GENOMIC DNA]</scope>
    <source>
        <strain evidence="3">cv. DUN x IM62</strain>
    </source>
</reference>
<dbReference type="EMBL" id="KI630445">
    <property type="protein sequence ID" value="EYU39395.1"/>
    <property type="molecule type" value="Genomic_DNA"/>
</dbReference>
<dbReference type="PANTHER" id="PTHR10992">
    <property type="entry name" value="METHYLESTERASE FAMILY MEMBER"/>
    <property type="match status" value="1"/>
</dbReference>
<dbReference type="InterPro" id="IPR000073">
    <property type="entry name" value="AB_hydrolase_1"/>
</dbReference>
<dbReference type="eggNOG" id="ENOG502QVWZ">
    <property type="taxonomic scope" value="Eukaryota"/>
</dbReference>
<evidence type="ECO:0000313" key="3">
    <source>
        <dbReference type="Proteomes" id="UP000030748"/>
    </source>
</evidence>
<evidence type="ECO:0000259" key="1">
    <source>
        <dbReference type="Pfam" id="PF12697"/>
    </source>
</evidence>
<dbReference type="FunFam" id="3.40.50.1820:FF:000051">
    <property type="entry name" value="(S)-hydroxynitrile lyase"/>
    <property type="match status" value="1"/>
</dbReference>
<sequence>MRGIIFGEDLGVDYGPNSAIAPLLLRSPIHLVRVHDRNPNFFPQFSFLTRYLKEMKEHHFVLIHGDCHGAWCWYKVATILRSSFRKVTALDMAACGINPDQIDEIGSITDYLKPLLVFMEGLSEEERVILVGHSRGGIDISIAMEKFPGRIAAAVFVTAAMPGPDLDLPTLTKEFERRLDSPMDNKYTYGEAKDEPPTSYLLGPDFLASKLYQLSPPEDLTLAKFLIRPSPLYRDFHCQSDETVLTKENYGSVPRVYIVCDEDNLMKEDMQRWIIRHNQPHEVKVINGSDHMAMISKPHDLSSLLLEIADNYCR</sequence>
<dbReference type="GO" id="GO:0080031">
    <property type="term" value="F:methyl salicylate esterase activity"/>
    <property type="evidence" value="ECO:0000318"/>
    <property type="project" value="GO_Central"/>
</dbReference>
<dbReference type="GO" id="GO:0009694">
    <property type="term" value="P:jasmonic acid metabolic process"/>
    <property type="evidence" value="ECO:0000318"/>
    <property type="project" value="GO_Central"/>
</dbReference>
<dbReference type="InterPro" id="IPR045889">
    <property type="entry name" value="MES/HNL"/>
</dbReference>
<gene>
    <name evidence="2" type="ORF">MIMGU_mgv1a010351mg</name>
</gene>
<dbReference type="GO" id="GO:0080032">
    <property type="term" value="F:methyl jasmonate esterase activity"/>
    <property type="evidence" value="ECO:0000318"/>
    <property type="project" value="GO_Central"/>
</dbReference>
<dbReference type="SUPFAM" id="SSF53474">
    <property type="entry name" value="alpha/beta-Hydrolases"/>
    <property type="match status" value="1"/>
</dbReference>
<dbReference type="AlphaFoldDB" id="A0A022RKH7"/>